<evidence type="ECO:0000313" key="3">
    <source>
        <dbReference type="Proteomes" id="UP000214720"/>
    </source>
</evidence>
<gene>
    <name evidence="2" type="ORF">BSU04_10245</name>
</gene>
<feature type="region of interest" description="Disordered" evidence="1">
    <location>
        <begin position="86"/>
        <end position="105"/>
    </location>
</feature>
<feature type="region of interest" description="Disordered" evidence="1">
    <location>
        <begin position="204"/>
        <end position="231"/>
    </location>
</feature>
<evidence type="ECO:0000313" key="2">
    <source>
        <dbReference type="EMBL" id="OXC78774.1"/>
    </source>
</evidence>
<sequence>MTRYIEHIVNAAGDREITRVRVANRAISGEIQGASQFIRVVAFAKALRVAPDGADHRRPGLSDDQHAALPIRDLVAGFIDDSGIYTGQRQRAGTGNERGNARQRRDHVTARFRLPERVEHGTSATANMLRVPVPGARVDGFTDRAEDAQRAQVVTRGMHRAIRFSALDERPDGSRRGVESRHLVALDHVPEAAGVRVRGHTFENDLGRANGGRPVADVRMPRDPADVGGTPEDIVRLDVEGPLHGDRSPQQIASRTVLHTLRRAGGP</sequence>
<dbReference type="AlphaFoldDB" id="A0A226X5S2"/>
<name>A0A226X5S2_CABSO</name>
<comment type="caution">
    <text evidence="2">The sequence shown here is derived from an EMBL/GenBank/DDBJ whole genome shotgun (WGS) entry which is preliminary data.</text>
</comment>
<accession>A0A226X5S2</accession>
<dbReference type="EMBL" id="MTHB01000052">
    <property type="protein sequence ID" value="OXC78774.1"/>
    <property type="molecule type" value="Genomic_DNA"/>
</dbReference>
<dbReference type="Proteomes" id="UP000214720">
    <property type="component" value="Unassembled WGS sequence"/>
</dbReference>
<reference evidence="3" key="1">
    <citation type="submission" date="2017-01" db="EMBL/GenBank/DDBJ databases">
        <title>Genome Analysis of Deinococcus marmoris KOPRI26562.</title>
        <authorList>
            <person name="Kim J.H."/>
            <person name="Oh H.-M."/>
        </authorList>
    </citation>
    <scope>NUCLEOTIDE SEQUENCE [LARGE SCALE GENOMIC DNA]</scope>
    <source>
        <strain evidence="3">PAMC 26633</strain>
    </source>
</reference>
<organism evidence="2 3">
    <name type="scientific">Caballeronia sordidicola</name>
    <name type="common">Burkholderia sordidicola</name>
    <dbReference type="NCBI Taxonomy" id="196367"/>
    <lineage>
        <taxon>Bacteria</taxon>
        <taxon>Pseudomonadati</taxon>
        <taxon>Pseudomonadota</taxon>
        <taxon>Betaproteobacteria</taxon>
        <taxon>Burkholderiales</taxon>
        <taxon>Burkholderiaceae</taxon>
        <taxon>Caballeronia</taxon>
    </lineage>
</organism>
<evidence type="ECO:0000256" key="1">
    <source>
        <dbReference type="SAM" id="MobiDB-lite"/>
    </source>
</evidence>
<protein>
    <submittedName>
        <fullName evidence="2">Uncharacterized protein</fullName>
    </submittedName>
</protein>
<proteinExistence type="predicted"/>